<reference evidence="2 3" key="1">
    <citation type="submission" date="2015-01" db="EMBL/GenBank/DDBJ databases">
        <title>The Genome Sequence of Cladophialophora immunda CBS83496.</title>
        <authorList>
            <consortium name="The Broad Institute Genomics Platform"/>
            <person name="Cuomo C."/>
            <person name="de Hoog S."/>
            <person name="Gorbushina A."/>
            <person name="Stielow B."/>
            <person name="Teixiera M."/>
            <person name="Abouelleil A."/>
            <person name="Chapman S.B."/>
            <person name="Priest M."/>
            <person name="Young S.K."/>
            <person name="Wortman J."/>
            <person name="Nusbaum C."/>
            <person name="Birren B."/>
        </authorList>
    </citation>
    <scope>NUCLEOTIDE SEQUENCE [LARGE SCALE GENOMIC DNA]</scope>
    <source>
        <strain evidence="2 3">CBS 83496</strain>
    </source>
</reference>
<dbReference type="RefSeq" id="XP_016254123.1">
    <property type="nucleotide sequence ID" value="XM_016387195.1"/>
</dbReference>
<keyword evidence="3" id="KW-1185">Reference proteome</keyword>
<dbReference type="AlphaFoldDB" id="A0A0D2B8D7"/>
<proteinExistence type="predicted"/>
<feature type="compositionally biased region" description="Polar residues" evidence="1">
    <location>
        <begin position="82"/>
        <end position="101"/>
    </location>
</feature>
<dbReference type="VEuPathDB" id="FungiDB:PV07_00721"/>
<dbReference type="HOGENOM" id="CLU_052682_0_0_1"/>
<organism evidence="2 3">
    <name type="scientific">Cladophialophora immunda</name>
    <dbReference type="NCBI Taxonomy" id="569365"/>
    <lineage>
        <taxon>Eukaryota</taxon>
        <taxon>Fungi</taxon>
        <taxon>Dikarya</taxon>
        <taxon>Ascomycota</taxon>
        <taxon>Pezizomycotina</taxon>
        <taxon>Eurotiomycetes</taxon>
        <taxon>Chaetothyriomycetidae</taxon>
        <taxon>Chaetothyriales</taxon>
        <taxon>Herpotrichiellaceae</taxon>
        <taxon>Cladophialophora</taxon>
    </lineage>
</organism>
<feature type="region of interest" description="Disordered" evidence="1">
    <location>
        <begin position="139"/>
        <end position="167"/>
    </location>
</feature>
<sequence length="253" mass="27408">MSISRAFTKRVKRNLVDQAPLQRGTTVRYAPGTIDRNLISLPTELISTTNVQALTAPDIRSISGSSSGSVSSVNDSDFSTIDRSFLNSPGNDNSSIDSSGPATPVTPATEDAKSFFDLKQTTPLLPSIASPTFDIPVVPQRAPSHSKKAHVDLSRKRSIQRMSPPPVNIVQPAIRSTVDSPVETRHPFGRELAQVNEVAEEFGATARLLDEEEQEILGKGLYKFGVEDYLDEIAGLYGGIFEDKLGSVAKPWL</sequence>
<feature type="region of interest" description="Disordered" evidence="1">
    <location>
        <begin position="82"/>
        <end position="108"/>
    </location>
</feature>
<evidence type="ECO:0000313" key="3">
    <source>
        <dbReference type="Proteomes" id="UP000054466"/>
    </source>
</evidence>
<name>A0A0D2B8D7_9EURO</name>
<protein>
    <submittedName>
        <fullName evidence="2">Uncharacterized protein</fullName>
    </submittedName>
</protein>
<evidence type="ECO:0000313" key="2">
    <source>
        <dbReference type="EMBL" id="KIW33907.1"/>
    </source>
</evidence>
<evidence type="ECO:0000256" key="1">
    <source>
        <dbReference type="SAM" id="MobiDB-lite"/>
    </source>
</evidence>
<dbReference type="OrthoDB" id="5419666at2759"/>
<gene>
    <name evidence="2" type="ORF">PV07_00721</name>
</gene>
<dbReference type="EMBL" id="KN847040">
    <property type="protein sequence ID" value="KIW33907.1"/>
    <property type="molecule type" value="Genomic_DNA"/>
</dbReference>
<dbReference type="GeneID" id="27339915"/>
<dbReference type="Proteomes" id="UP000054466">
    <property type="component" value="Unassembled WGS sequence"/>
</dbReference>
<accession>A0A0D2B8D7</accession>